<dbReference type="PANTHER" id="PTHR38046:SF1">
    <property type="entry name" value="CRYPTIC LOCI REGULATOR 2"/>
    <property type="match status" value="1"/>
</dbReference>
<dbReference type="PROSITE" id="PS00213">
    <property type="entry name" value="LIPOCALIN"/>
    <property type="match status" value="1"/>
</dbReference>
<dbReference type="InterPro" id="IPR018839">
    <property type="entry name" value="Tscrpt-silencing_Clr2_C"/>
</dbReference>
<organism evidence="4 5">
    <name type="scientific">Lophiostoma macrostomum CBS 122681</name>
    <dbReference type="NCBI Taxonomy" id="1314788"/>
    <lineage>
        <taxon>Eukaryota</taxon>
        <taxon>Fungi</taxon>
        <taxon>Dikarya</taxon>
        <taxon>Ascomycota</taxon>
        <taxon>Pezizomycotina</taxon>
        <taxon>Dothideomycetes</taxon>
        <taxon>Pleosporomycetidae</taxon>
        <taxon>Pleosporales</taxon>
        <taxon>Lophiostomataceae</taxon>
        <taxon>Lophiostoma</taxon>
    </lineage>
</organism>
<dbReference type="GO" id="GO:0033553">
    <property type="term" value="C:rDNA heterochromatin"/>
    <property type="evidence" value="ECO:0007669"/>
    <property type="project" value="TreeGrafter"/>
</dbReference>
<feature type="compositionally biased region" description="Pro residues" evidence="1">
    <location>
        <begin position="238"/>
        <end position="254"/>
    </location>
</feature>
<name>A0A6A6TGN1_9PLEO</name>
<dbReference type="InterPro" id="IPR038986">
    <property type="entry name" value="Clr2"/>
</dbReference>
<feature type="domain" description="Cryptic loci regulator 2 N-terminal" evidence="3">
    <location>
        <begin position="90"/>
        <end position="170"/>
    </location>
</feature>
<keyword evidence="5" id="KW-1185">Reference proteome</keyword>
<feature type="region of interest" description="Disordered" evidence="1">
    <location>
        <begin position="192"/>
        <end position="257"/>
    </location>
</feature>
<evidence type="ECO:0000313" key="5">
    <source>
        <dbReference type="Proteomes" id="UP000799324"/>
    </source>
</evidence>
<feature type="domain" description="Cryptic loci regulator 2 C-terminal" evidence="2">
    <location>
        <begin position="405"/>
        <end position="531"/>
    </location>
</feature>
<dbReference type="PANTHER" id="PTHR38046">
    <property type="entry name" value="CRYPTIC LOCI REGULATOR 2"/>
    <property type="match status" value="1"/>
</dbReference>
<proteinExistence type="predicted"/>
<dbReference type="InterPro" id="IPR031915">
    <property type="entry name" value="Clr2_N"/>
</dbReference>
<sequence>MAQQATTPFWPIFTRKSDGQEIVPQRGAVLKNGPTAQQLDRTPNAQGQCDYYRLIDRDEPKHVDWRKKLGGMLLREIGGKQYEDKWAQCILWDFPDGYRLYEHIKSKADGQTKPVKNHSGGGHDRQDAYLYGYPKGPKKRFRSPVEFFPHLLWLASDDATDNDNCSCKMCSPFQLEPEKPPVKAEPAVVIKKENSPAGTPPVSATGGRNPAAQIPLRRPSSGPMPTQSPMPTAAAPHQPRPVSNPAPVPTPLPQPRSIDQQVDAQYGKLLARTGEITWFHRAQGAWGLGVVTRRWIPKDGSSTRAYLVQPLSHPFDAPPTQLVLDDTKIKPWLAWSAPGCTFPFLNQNEHLTYEQVPWNSLLSGQYGDGNCEVDASILAAKAIDTSYTPFERLKQKFNAGWEERHWNGIFLGAEKVWNGEPVRLRMGSGTDIMVVTDIIERVPPPTQTAQNAPSSSVQFVGDVYTYATMAVSDPASPPEPPQHASIPLRMREDMAWRNRSLVPATRSIAYWRLISTQRRLDISEIKGRWYETSLVFANFFNDAIKNKGSPNGTWMNSRGDATKSAPISGQRLETRIIALGAAVPKDTVTTGGGADPSFALDEFMNLDNIDTEPLPFDDQFNFGLQ</sequence>
<evidence type="ECO:0008006" key="6">
    <source>
        <dbReference type="Google" id="ProtNLM"/>
    </source>
</evidence>
<evidence type="ECO:0000259" key="2">
    <source>
        <dbReference type="Pfam" id="PF10383"/>
    </source>
</evidence>
<dbReference type="OrthoDB" id="2421327at2759"/>
<evidence type="ECO:0000313" key="4">
    <source>
        <dbReference type="EMBL" id="KAF2659145.1"/>
    </source>
</evidence>
<reference evidence="4" key="1">
    <citation type="journal article" date="2020" name="Stud. Mycol.">
        <title>101 Dothideomycetes genomes: a test case for predicting lifestyles and emergence of pathogens.</title>
        <authorList>
            <person name="Haridas S."/>
            <person name="Albert R."/>
            <person name="Binder M."/>
            <person name="Bloem J."/>
            <person name="Labutti K."/>
            <person name="Salamov A."/>
            <person name="Andreopoulos B."/>
            <person name="Baker S."/>
            <person name="Barry K."/>
            <person name="Bills G."/>
            <person name="Bluhm B."/>
            <person name="Cannon C."/>
            <person name="Castanera R."/>
            <person name="Culley D."/>
            <person name="Daum C."/>
            <person name="Ezra D."/>
            <person name="Gonzalez J."/>
            <person name="Henrissat B."/>
            <person name="Kuo A."/>
            <person name="Liang C."/>
            <person name="Lipzen A."/>
            <person name="Lutzoni F."/>
            <person name="Magnuson J."/>
            <person name="Mondo S."/>
            <person name="Nolan M."/>
            <person name="Ohm R."/>
            <person name="Pangilinan J."/>
            <person name="Park H.-J."/>
            <person name="Ramirez L."/>
            <person name="Alfaro M."/>
            <person name="Sun H."/>
            <person name="Tritt A."/>
            <person name="Yoshinaga Y."/>
            <person name="Zwiers L.-H."/>
            <person name="Turgeon B."/>
            <person name="Goodwin S."/>
            <person name="Spatafora J."/>
            <person name="Crous P."/>
            <person name="Grigoriev I."/>
        </authorList>
    </citation>
    <scope>NUCLEOTIDE SEQUENCE</scope>
    <source>
        <strain evidence="4">CBS 122681</strain>
    </source>
</reference>
<dbReference type="Pfam" id="PF10383">
    <property type="entry name" value="Clr2"/>
    <property type="match status" value="1"/>
</dbReference>
<dbReference type="EMBL" id="MU004309">
    <property type="protein sequence ID" value="KAF2659145.1"/>
    <property type="molecule type" value="Genomic_DNA"/>
</dbReference>
<dbReference type="AlphaFoldDB" id="A0A6A6TGN1"/>
<evidence type="ECO:0000259" key="3">
    <source>
        <dbReference type="Pfam" id="PF16761"/>
    </source>
</evidence>
<dbReference type="GO" id="GO:0030466">
    <property type="term" value="P:silent mating-type cassette heterochromatin formation"/>
    <property type="evidence" value="ECO:0007669"/>
    <property type="project" value="TreeGrafter"/>
</dbReference>
<dbReference type="Pfam" id="PF16761">
    <property type="entry name" value="Clr2_transil"/>
    <property type="match status" value="1"/>
</dbReference>
<evidence type="ECO:0000256" key="1">
    <source>
        <dbReference type="SAM" id="MobiDB-lite"/>
    </source>
</evidence>
<dbReference type="GO" id="GO:0070824">
    <property type="term" value="C:SHREC complex"/>
    <property type="evidence" value="ECO:0007669"/>
    <property type="project" value="InterPro"/>
</dbReference>
<dbReference type="InterPro" id="IPR022272">
    <property type="entry name" value="Lipocalin_CS"/>
</dbReference>
<gene>
    <name evidence="4" type="ORF">K491DRAFT_766249</name>
</gene>
<accession>A0A6A6TGN1</accession>
<protein>
    <recommendedName>
        <fullName evidence="6">Cryptic loci regulator 2 N-terminal domain-containing protein</fullName>
    </recommendedName>
</protein>
<dbReference type="GO" id="GO:0031934">
    <property type="term" value="C:mating-type region heterochromatin"/>
    <property type="evidence" value="ECO:0007669"/>
    <property type="project" value="TreeGrafter"/>
</dbReference>
<dbReference type="Proteomes" id="UP000799324">
    <property type="component" value="Unassembled WGS sequence"/>
</dbReference>